<reference evidence="2 3" key="1">
    <citation type="submission" date="2013-02" db="EMBL/GenBank/DDBJ databases">
        <title>Draft Genome Sequence of Streptomyces aurantiacus, Which Produces Setomimycin.</title>
        <authorList>
            <person name="Gruening B.A."/>
            <person name="Praeg A."/>
            <person name="Erxleben A."/>
            <person name="Guenther S."/>
            <person name="Mueller M."/>
        </authorList>
    </citation>
    <scope>NUCLEOTIDE SEQUENCE [LARGE SCALE GENOMIC DNA]</scope>
    <source>
        <strain evidence="2 3">JA 4570</strain>
    </source>
</reference>
<gene>
    <name evidence="2" type="ORF">STRAU_6139</name>
</gene>
<dbReference type="Proteomes" id="UP000014629">
    <property type="component" value="Unassembled WGS sequence"/>
</dbReference>
<evidence type="ECO:0000313" key="3">
    <source>
        <dbReference type="Proteomes" id="UP000014629"/>
    </source>
</evidence>
<evidence type="ECO:0000256" key="1">
    <source>
        <dbReference type="SAM" id="MobiDB-lite"/>
    </source>
</evidence>
<comment type="caution">
    <text evidence="2">The sequence shown here is derived from an EMBL/GenBank/DDBJ whole genome shotgun (WGS) entry which is preliminary data.</text>
</comment>
<feature type="region of interest" description="Disordered" evidence="1">
    <location>
        <begin position="46"/>
        <end position="78"/>
    </location>
</feature>
<protein>
    <submittedName>
        <fullName evidence="2">Uncharacterized protein</fullName>
    </submittedName>
</protein>
<dbReference type="EMBL" id="AOPZ01000362">
    <property type="protein sequence ID" value="EPH40815.1"/>
    <property type="molecule type" value="Genomic_DNA"/>
</dbReference>
<accession>S3ZQY7</accession>
<proteinExistence type="predicted"/>
<sequence>MVDALFERLGGAQPVADEAAFDVFSALTGTLTTHYSYLATLTSWAARRRPRDPEGEQRTHPHHMVRPGQLRSPRPGPR</sequence>
<organism evidence="2 3">
    <name type="scientific">Streptomyces aurantiacus JA 4570</name>
    <dbReference type="NCBI Taxonomy" id="1286094"/>
    <lineage>
        <taxon>Bacteria</taxon>
        <taxon>Bacillati</taxon>
        <taxon>Actinomycetota</taxon>
        <taxon>Actinomycetes</taxon>
        <taxon>Kitasatosporales</taxon>
        <taxon>Streptomycetaceae</taxon>
        <taxon>Streptomyces</taxon>
        <taxon>Streptomyces aurantiacus group</taxon>
    </lineage>
</organism>
<evidence type="ECO:0000313" key="2">
    <source>
        <dbReference type="EMBL" id="EPH40815.1"/>
    </source>
</evidence>
<dbReference type="PATRIC" id="fig|1286094.4.peg.6066"/>
<dbReference type="AlphaFoldDB" id="S3ZQY7"/>
<keyword evidence="3" id="KW-1185">Reference proteome</keyword>
<name>S3ZQY7_9ACTN</name>